<gene>
    <name evidence="9" type="ORF">Krac_8613</name>
</gene>
<dbReference type="EMBL" id="ADVG01000002">
    <property type="protein sequence ID" value="EFH87283.1"/>
    <property type="molecule type" value="Genomic_DNA"/>
</dbReference>
<dbReference type="OrthoDB" id="164946at2"/>
<feature type="compositionally biased region" description="Basic and acidic residues" evidence="7">
    <location>
        <begin position="196"/>
        <end position="205"/>
    </location>
</feature>
<keyword evidence="6" id="KW-0812">Transmembrane</keyword>
<evidence type="ECO:0000256" key="7">
    <source>
        <dbReference type="SAM" id="MobiDB-lite"/>
    </source>
</evidence>
<dbReference type="Gene3D" id="1.10.8.640">
    <property type="entry name" value="Cytochrome C biogenesis protein"/>
    <property type="match status" value="1"/>
</dbReference>
<accession>D6TNF2</accession>
<feature type="transmembrane region" description="Helical" evidence="6">
    <location>
        <begin position="112"/>
        <end position="133"/>
    </location>
</feature>
<evidence type="ECO:0000256" key="6">
    <source>
        <dbReference type="RuleBase" id="RU364112"/>
    </source>
</evidence>
<feature type="transmembrane region" description="Helical" evidence="6">
    <location>
        <begin position="12"/>
        <end position="32"/>
    </location>
</feature>
<evidence type="ECO:0000256" key="5">
    <source>
        <dbReference type="ARBA" id="ARBA00023004"/>
    </source>
</evidence>
<dbReference type="eggNOG" id="COG3088">
    <property type="taxonomic scope" value="Bacteria"/>
</dbReference>
<evidence type="ECO:0000256" key="3">
    <source>
        <dbReference type="ARBA" id="ARBA00022723"/>
    </source>
</evidence>
<dbReference type="PANTHER" id="PTHR47870:SF4">
    <property type="entry name" value="CYTOCHROME C-TYPE BIOGENESIS PROTEIN CYCH"/>
    <property type="match status" value="1"/>
</dbReference>
<dbReference type="PANTHER" id="PTHR47870">
    <property type="entry name" value="CYTOCHROME C-TYPE BIOGENESIS PROTEIN CCMH"/>
    <property type="match status" value="1"/>
</dbReference>
<dbReference type="GO" id="GO:0005886">
    <property type="term" value="C:plasma membrane"/>
    <property type="evidence" value="ECO:0007669"/>
    <property type="project" value="TreeGrafter"/>
</dbReference>
<comment type="caution">
    <text evidence="9">The sequence shown here is derived from an EMBL/GenBank/DDBJ whole genome shotgun (WGS) entry which is preliminary data.</text>
</comment>
<dbReference type="Proteomes" id="UP000004508">
    <property type="component" value="Unassembled WGS sequence"/>
</dbReference>
<protein>
    <recommendedName>
        <fullName evidence="6">Cytochrome c-type biogenesis protein</fullName>
    </recommendedName>
</protein>
<sequence length="205" mass="23530">MRPGRPVRKRSMLYLCLGLVAFILAAWSFLYINAERNKTLDQRVQEVASQIKCPVCQGEPVSDAPADMARQMRAKIRQQLQEGKSEQEVFDYFREHYGDDILLTPQSQGFSLLAWLVPVLLLLGGCALVFLTLRDWRRQAQTRGVALAQREAHSLETVDAQELEAYQALLEQELAEEDILFRSSQKEQTDETQAAQEKHQKKEEH</sequence>
<feature type="domain" description="CcmH/CycL/Ccl2/NrfF N-terminal" evidence="8">
    <location>
        <begin position="35"/>
        <end position="156"/>
    </location>
</feature>
<name>D6TNF2_KTERA</name>
<keyword evidence="3 6" id="KW-0479">Metal-binding</keyword>
<dbReference type="InterPro" id="IPR005616">
    <property type="entry name" value="CcmH/CycL/Ccl2/NrfF_N"/>
</dbReference>
<evidence type="ECO:0000256" key="4">
    <source>
        <dbReference type="ARBA" id="ARBA00022729"/>
    </source>
</evidence>
<keyword evidence="2 6" id="KW-0349">Heme</keyword>
<keyword evidence="6" id="KW-1133">Transmembrane helix</keyword>
<keyword evidence="5 6" id="KW-0408">Iron</keyword>
<evidence type="ECO:0000313" key="9">
    <source>
        <dbReference type="EMBL" id="EFH87283.1"/>
    </source>
</evidence>
<comment type="function">
    <text evidence="6">Possible subunit of a heme lyase.</text>
</comment>
<reference evidence="9 10" key="1">
    <citation type="journal article" date="2011" name="Stand. Genomic Sci.">
        <title>Non-contiguous finished genome sequence and contextual data of the filamentous soil bacterium Ktedonobacter racemifer type strain (SOSP1-21).</title>
        <authorList>
            <person name="Chang Y.J."/>
            <person name="Land M."/>
            <person name="Hauser L."/>
            <person name="Chertkov O."/>
            <person name="Del Rio T.G."/>
            <person name="Nolan M."/>
            <person name="Copeland A."/>
            <person name="Tice H."/>
            <person name="Cheng J.F."/>
            <person name="Lucas S."/>
            <person name="Han C."/>
            <person name="Goodwin L."/>
            <person name="Pitluck S."/>
            <person name="Ivanova N."/>
            <person name="Ovchinikova G."/>
            <person name="Pati A."/>
            <person name="Chen A."/>
            <person name="Palaniappan K."/>
            <person name="Mavromatis K."/>
            <person name="Liolios K."/>
            <person name="Brettin T."/>
            <person name="Fiebig A."/>
            <person name="Rohde M."/>
            <person name="Abt B."/>
            <person name="Goker M."/>
            <person name="Detter J.C."/>
            <person name="Woyke T."/>
            <person name="Bristow J."/>
            <person name="Eisen J.A."/>
            <person name="Markowitz V."/>
            <person name="Hugenholtz P."/>
            <person name="Kyrpides N.C."/>
            <person name="Klenk H.P."/>
            <person name="Lapidus A."/>
        </authorList>
    </citation>
    <scope>NUCLEOTIDE SEQUENCE [LARGE SCALE GENOMIC DNA]</scope>
    <source>
        <strain evidence="10">DSM 44963</strain>
    </source>
</reference>
<dbReference type="GO" id="GO:0046872">
    <property type="term" value="F:metal ion binding"/>
    <property type="evidence" value="ECO:0007669"/>
    <property type="project" value="UniProtKB-KW"/>
</dbReference>
<comment type="similarity">
    <text evidence="1 6">Belongs to the CcmH/CycL/Ccl2/NrfF family.</text>
</comment>
<evidence type="ECO:0000256" key="1">
    <source>
        <dbReference type="ARBA" id="ARBA00010342"/>
    </source>
</evidence>
<evidence type="ECO:0000313" key="10">
    <source>
        <dbReference type="Proteomes" id="UP000004508"/>
    </source>
</evidence>
<dbReference type="CDD" id="cd16378">
    <property type="entry name" value="CcmH_N"/>
    <property type="match status" value="1"/>
</dbReference>
<dbReference type="Pfam" id="PF03918">
    <property type="entry name" value="CcmH"/>
    <property type="match status" value="1"/>
</dbReference>
<dbReference type="InParanoid" id="D6TNF2"/>
<feature type="region of interest" description="Disordered" evidence="7">
    <location>
        <begin position="181"/>
        <end position="205"/>
    </location>
</feature>
<evidence type="ECO:0000256" key="2">
    <source>
        <dbReference type="ARBA" id="ARBA00022617"/>
    </source>
</evidence>
<evidence type="ECO:0000259" key="8">
    <source>
        <dbReference type="Pfam" id="PF03918"/>
    </source>
</evidence>
<proteinExistence type="inferred from homology"/>
<dbReference type="STRING" id="485913.Krac_8613"/>
<dbReference type="InterPro" id="IPR051263">
    <property type="entry name" value="C-type_cytochrome_biogenesis"/>
</dbReference>
<dbReference type="AlphaFoldDB" id="D6TNF2"/>
<keyword evidence="10" id="KW-1185">Reference proteome</keyword>
<dbReference type="InterPro" id="IPR038297">
    <property type="entry name" value="CcmH/CycL/NrfF/Ccl2_sf"/>
</dbReference>
<keyword evidence="4 6" id="KW-0732">Signal</keyword>
<organism evidence="9 10">
    <name type="scientific">Ktedonobacter racemifer DSM 44963</name>
    <dbReference type="NCBI Taxonomy" id="485913"/>
    <lineage>
        <taxon>Bacteria</taxon>
        <taxon>Bacillati</taxon>
        <taxon>Chloroflexota</taxon>
        <taxon>Ktedonobacteria</taxon>
        <taxon>Ktedonobacterales</taxon>
        <taxon>Ktedonobacteraceae</taxon>
        <taxon>Ktedonobacter</taxon>
    </lineage>
</organism>
<keyword evidence="6" id="KW-0472">Membrane</keyword>